<dbReference type="EMBL" id="DRXE01000099">
    <property type="protein sequence ID" value="HHM67631.1"/>
    <property type="molecule type" value="Genomic_DNA"/>
</dbReference>
<evidence type="ECO:0000256" key="1">
    <source>
        <dbReference type="SAM" id="MobiDB-lite"/>
    </source>
</evidence>
<protein>
    <submittedName>
        <fullName evidence="2">Uncharacterized protein</fullName>
    </submittedName>
</protein>
<feature type="region of interest" description="Disordered" evidence="1">
    <location>
        <begin position="72"/>
        <end position="91"/>
    </location>
</feature>
<organism evidence="2">
    <name type="scientific">Thermus caliditerrae</name>
    <dbReference type="NCBI Taxonomy" id="1330700"/>
    <lineage>
        <taxon>Bacteria</taxon>
        <taxon>Thermotogati</taxon>
        <taxon>Deinococcota</taxon>
        <taxon>Deinococci</taxon>
        <taxon>Thermales</taxon>
        <taxon>Thermaceae</taxon>
        <taxon>Thermus</taxon>
    </lineage>
</organism>
<proteinExistence type="predicted"/>
<reference evidence="2" key="1">
    <citation type="journal article" date="2020" name="mSystems">
        <title>Genome- and Community-Level Interaction Insights into Carbon Utilization and Element Cycling Functions of Hydrothermarchaeota in Hydrothermal Sediment.</title>
        <authorList>
            <person name="Zhou Z."/>
            <person name="Liu Y."/>
            <person name="Xu W."/>
            <person name="Pan J."/>
            <person name="Luo Z.H."/>
            <person name="Li M."/>
        </authorList>
    </citation>
    <scope>NUCLEOTIDE SEQUENCE [LARGE SCALE GENOMIC DNA]</scope>
    <source>
        <strain evidence="2">SpSt-1071</strain>
    </source>
</reference>
<sequence>MDYRVKVVGVPSVLDAVKKGQRVKVNGILFGWSDKFGAVVSEPVSLKQVEPFRQVPGYAVIDATTGDLITPPVAAVAPNPTEETGLGPSPAEKDWLEAFRARYRSMSPSAKARLPKEELKRALEALQVVAPEEASKEDLVRLLDEAL</sequence>
<accession>A0A7C5VHG3</accession>
<name>A0A7C5VHG3_9DEIN</name>
<dbReference type="AlphaFoldDB" id="A0A7C5VHG3"/>
<evidence type="ECO:0000313" key="2">
    <source>
        <dbReference type="EMBL" id="HHM67631.1"/>
    </source>
</evidence>
<gene>
    <name evidence="2" type="ORF">ENM28_02735</name>
</gene>
<comment type="caution">
    <text evidence="2">The sequence shown here is derived from an EMBL/GenBank/DDBJ whole genome shotgun (WGS) entry which is preliminary data.</text>
</comment>